<evidence type="ECO:0000256" key="6">
    <source>
        <dbReference type="ARBA" id="ARBA00022989"/>
    </source>
</evidence>
<evidence type="ECO:0000313" key="12">
    <source>
        <dbReference type="Proteomes" id="UP000780801"/>
    </source>
</evidence>
<dbReference type="GO" id="GO:0016020">
    <property type="term" value="C:membrane"/>
    <property type="evidence" value="ECO:0007669"/>
    <property type="project" value="UniProtKB-SubCell"/>
</dbReference>
<organism evidence="11 12">
    <name type="scientific">Lunasporangiospora selenospora</name>
    <dbReference type="NCBI Taxonomy" id="979761"/>
    <lineage>
        <taxon>Eukaryota</taxon>
        <taxon>Fungi</taxon>
        <taxon>Fungi incertae sedis</taxon>
        <taxon>Mucoromycota</taxon>
        <taxon>Mortierellomycotina</taxon>
        <taxon>Mortierellomycetes</taxon>
        <taxon>Mortierellales</taxon>
        <taxon>Mortierellaceae</taxon>
        <taxon>Lunasporangiospora</taxon>
    </lineage>
</organism>
<keyword evidence="12" id="KW-1185">Reference proteome</keyword>
<evidence type="ECO:0000256" key="4">
    <source>
        <dbReference type="ARBA" id="ARBA00022692"/>
    </source>
</evidence>
<proteinExistence type="inferred from homology"/>
<dbReference type="OrthoDB" id="77989at2759"/>
<accession>A0A9P6G4A6</accession>
<evidence type="ECO:0000313" key="11">
    <source>
        <dbReference type="EMBL" id="KAF9585980.1"/>
    </source>
</evidence>
<dbReference type="PANTHER" id="PTHR45618">
    <property type="entry name" value="MITOCHONDRIAL DICARBOXYLATE CARRIER-RELATED"/>
    <property type="match status" value="1"/>
</dbReference>
<dbReference type="EMBL" id="JAABOA010000090">
    <property type="protein sequence ID" value="KAF9585980.1"/>
    <property type="molecule type" value="Genomic_DNA"/>
</dbReference>
<evidence type="ECO:0000256" key="2">
    <source>
        <dbReference type="ARBA" id="ARBA00006375"/>
    </source>
</evidence>
<dbReference type="Proteomes" id="UP000780801">
    <property type="component" value="Unassembled WGS sequence"/>
</dbReference>
<dbReference type="InterPro" id="IPR023395">
    <property type="entry name" value="MCP_dom_sf"/>
</dbReference>
<dbReference type="InterPro" id="IPR050391">
    <property type="entry name" value="Mito_Metabolite_Transporter"/>
</dbReference>
<evidence type="ECO:0000256" key="9">
    <source>
        <dbReference type="RuleBase" id="RU000488"/>
    </source>
</evidence>
<keyword evidence="3 9" id="KW-0813">Transport</keyword>
<sequence>MVVQSSDPKQRKYANTFDCIMTIAQEEGIGALWGGVNLVPTLVYHTASALFSKGLPLLISCLISTSQEESPVVYACAELGLNLLDVLIRLPIDTIRKRLQIQIHAKIPGKRYETVVETRKQPYAGMVDCFHKIIAEEGGPNQRRPRSKHADQEKKPSKPWFGPYPFSRLYHGAFMNVTTNVGVFALGMVGGIQIEIDDPRL</sequence>
<feature type="non-terminal residue" evidence="11">
    <location>
        <position position="1"/>
    </location>
</feature>
<comment type="similarity">
    <text evidence="2 9">Belongs to the mitochondrial carrier (TC 2.A.29) family.</text>
</comment>
<keyword evidence="5" id="KW-0677">Repeat</keyword>
<evidence type="ECO:0000256" key="10">
    <source>
        <dbReference type="SAM" id="MobiDB-lite"/>
    </source>
</evidence>
<reference evidence="11" key="1">
    <citation type="journal article" date="2020" name="Fungal Divers.">
        <title>Resolving the Mortierellaceae phylogeny through synthesis of multi-gene phylogenetics and phylogenomics.</title>
        <authorList>
            <person name="Vandepol N."/>
            <person name="Liber J."/>
            <person name="Desiro A."/>
            <person name="Na H."/>
            <person name="Kennedy M."/>
            <person name="Barry K."/>
            <person name="Grigoriev I.V."/>
            <person name="Miller A.N."/>
            <person name="O'Donnell K."/>
            <person name="Stajich J.E."/>
            <person name="Bonito G."/>
        </authorList>
    </citation>
    <scope>NUCLEOTIDE SEQUENCE</scope>
    <source>
        <strain evidence="11">KOD1015</strain>
    </source>
</reference>
<dbReference type="PROSITE" id="PS50920">
    <property type="entry name" value="SOLCAR"/>
    <property type="match status" value="1"/>
</dbReference>
<evidence type="ECO:0000256" key="7">
    <source>
        <dbReference type="ARBA" id="ARBA00023136"/>
    </source>
</evidence>
<evidence type="ECO:0000256" key="3">
    <source>
        <dbReference type="ARBA" id="ARBA00022448"/>
    </source>
</evidence>
<dbReference type="Gene3D" id="1.50.40.10">
    <property type="entry name" value="Mitochondrial carrier domain"/>
    <property type="match status" value="1"/>
</dbReference>
<evidence type="ECO:0000256" key="5">
    <source>
        <dbReference type="ARBA" id="ARBA00022737"/>
    </source>
</evidence>
<feature type="repeat" description="Solcar" evidence="8">
    <location>
        <begin position="69"/>
        <end position="170"/>
    </location>
</feature>
<dbReference type="Pfam" id="PF00153">
    <property type="entry name" value="Mito_carr"/>
    <property type="match status" value="1"/>
</dbReference>
<dbReference type="AlphaFoldDB" id="A0A9P6G4A6"/>
<gene>
    <name evidence="11" type="ORF">BGW38_010672</name>
</gene>
<name>A0A9P6G4A6_9FUNG</name>
<feature type="region of interest" description="Disordered" evidence="10">
    <location>
        <begin position="138"/>
        <end position="159"/>
    </location>
</feature>
<comment type="subcellular location">
    <subcellularLocation>
        <location evidence="1">Membrane</location>
        <topology evidence="1">Multi-pass membrane protein</topology>
    </subcellularLocation>
</comment>
<evidence type="ECO:0000256" key="8">
    <source>
        <dbReference type="PROSITE-ProRule" id="PRU00282"/>
    </source>
</evidence>
<comment type="caution">
    <text evidence="11">The sequence shown here is derived from an EMBL/GenBank/DDBJ whole genome shotgun (WGS) entry which is preliminary data.</text>
</comment>
<evidence type="ECO:0000256" key="1">
    <source>
        <dbReference type="ARBA" id="ARBA00004141"/>
    </source>
</evidence>
<dbReference type="InterPro" id="IPR018108">
    <property type="entry name" value="MCP_transmembrane"/>
</dbReference>
<protein>
    <submittedName>
        <fullName evidence="11">Uncharacterized protein</fullName>
    </submittedName>
</protein>
<keyword evidence="7 8" id="KW-0472">Membrane</keyword>
<keyword evidence="4 8" id="KW-0812">Transmembrane</keyword>
<dbReference type="SUPFAM" id="SSF103506">
    <property type="entry name" value="Mitochondrial carrier"/>
    <property type="match status" value="1"/>
</dbReference>
<keyword evidence="6" id="KW-1133">Transmembrane helix</keyword>